<dbReference type="InterPro" id="IPR011009">
    <property type="entry name" value="Kinase-like_dom_sf"/>
</dbReference>
<dbReference type="EMBL" id="CP071091">
    <property type="protein sequence ID" value="QSQ12328.1"/>
    <property type="molecule type" value="Genomic_DNA"/>
</dbReference>
<keyword evidence="3" id="KW-0597">Phosphoprotein</keyword>
<name>A0ABX7N1H2_9BACT</name>
<dbReference type="SUPFAM" id="SSF55874">
    <property type="entry name" value="ATPase domain of HSP90 chaperone/DNA topoisomerase II/histidine kinase"/>
    <property type="match status" value="1"/>
</dbReference>
<dbReference type="InterPro" id="IPR003661">
    <property type="entry name" value="HisK_dim/P_dom"/>
</dbReference>
<dbReference type="SUPFAM" id="SSF47384">
    <property type="entry name" value="Homodimeric domain of signal transducing histidine kinase"/>
    <property type="match status" value="1"/>
</dbReference>
<dbReference type="Pfam" id="PF01590">
    <property type="entry name" value="GAF"/>
    <property type="match status" value="1"/>
</dbReference>
<dbReference type="EC" id="2.7.13.3" evidence="2"/>
<dbReference type="CDD" id="cd14014">
    <property type="entry name" value="STKc_PknB_like"/>
    <property type="match status" value="1"/>
</dbReference>
<dbReference type="PRINTS" id="PR00344">
    <property type="entry name" value="BCTRLSENSOR"/>
</dbReference>
<organism evidence="6 7">
    <name type="scientific">Myxococcus landrumensis</name>
    <dbReference type="NCBI Taxonomy" id="2813577"/>
    <lineage>
        <taxon>Bacteria</taxon>
        <taxon>Pseudomonadati</taxon>
        <taxon>Myxococcota</taxon>
        <taxon>Myxococcia</taxon>
        <taxon>Myxococcales</taxon>
        <taxon>Cystobacterineae</taxon>
        <taxon>Myxococcaceae</taxon>
        <taxon>Myxococcus</taxon>
    </lineage>
</organism>
<dbReference type="SUPFAM" id="SSF55781">
    <property type="entry name" value="GAF domain-like"/>
    <property type="match status" value="2"/>
</dbReference>
<evidence type="ECO:0000259" key="4">
    <source>
        <dbReference type="PROSITE" id="PS50011"/>
    </source>
</evidence>
<dbReference type="SMART" id="SM00387">
    <property type="entry name" value="HATPase_c"/>
    <property type="match status" value="1"/>
</dbReference>
<dbReference type="PROSITE" id="PS50011">
    <property type="entry name" value="PROTEIN_KINASE_DOM"/>
    <property type="match status" value="1"/>
</dbReference>
<evidence type="ECO:0000256" key="1">
    <source>
        <dbReference type="ARBA" id="ARBA00000085"/>
    </source>
</evidence>
<feature type="domain" description="Protein kinase" evidence="4">
    <location>
        <begin position="15"/>
        <end position="280"/>
    </location>
</feature>
<dbReference type="SUPFAM" id="SSF56112">
    <property type="entry name" value="Protein kinase-like (PK-like)"/>
    <property type="match status" value="1"/>
</dbReference>
<dbReference type="InterPro" id="IPR005467">
    <property type="entry name" value="His_kinase_dom"/>
</dbReference>
<dbReference type="Pfam" id="PF00069">
    <property type="entry name" value="Pkinase"/>
    <property type="match status" value="1"/>
</dbReference>
<dbReference type="PANTHER" id="PTHR43642">
    <property type="entry name" value="HYBRID SIGNAL TRANSDUCTION HISTIDINE KINASE G"/>
    <property type="match status" value="1"/>
</dbReference>
<evidence type="ECO:0000256" key="3">
    <source>
        <dbReference type="ARBA" id="ARBA00022553"/>
    </source>
</evidence>
<dbReference type="InterPro" id="IPR027417">
    <property type="entry name" value="P-loop_NTPase"/>
</dbReference>
<dbReference type="InterPro" id="IPR003018">
    <property type="entry name" value="GAF"/>
</dbReference>
<dbReference type="SMART" id="SM00065">
    <property type="entry name" value="GAF"/>
    <property type="match status" value="2"/>
</dbReference>
<dbReference type="PROSITE" id="PS50109">
    <property type="entry name" value="HIS_KIN"/>
    <property type="match status" value="1"/>
</dbReference>
<dbReference type="Gene3D" id="3.40.50.300">
    <property type="entry name" value="P-loop containing nucleotide triphosphate hydrolases"/>
    <property type="match status" value="1"/>
</dbReference>
<dbReference type="SMART" id="SM00220">
    <property type="entry name" value="S_TKc"/>
    <property type="match status" value="1"/>
</dbReference>
<accession>A0ABX7N1H2</accession>
<dbReference type="SUPFAM" id="SSF52540">
    <property type="entry name" value="P-loop containing nucleoside triphosphate hydrolases"/>
    <property type="match status" value="1"/>
</dbReference>
<dbReference type="InterPro" id="IPR029016">
    <property type="entry name" value="GAF-like_dom_sf"/>
</dbReference>
<dbReference type="InterPro" id="IPR004358">
    <property type="entry name" value="Sig_transdc_His_kin-like_C"/>
</dbReference>
<feature type="domain" description="Histidine kinase" evidence="5">
    <location>
        <begin position="1688"/>
        <end position="1902"/>
    </location>
</feature>
<keyword evidence="7" id="KW-1185">Reference proteome</keyword>
<evidence type="ECO:0000256" key="2">
    <source>
        <dbReference type="ARBA" id="ARBA00012438"/>
    </source>
</evidence>
<dbReference type="PANTHER" id="PTHR43642:SF1">
    <property type="entry name" value="HYBRID SIGNAL TRANSDUCTION HISTIDINE KINASE G"/>
    <property type="match status" value="1"/>
</dbReference>
<gene>
    <name evidence="6" type="ORF">JY572_28740</name>
</gene>
<dbReference type="SMART" id="SM00388">
    <property type="entry name" value="HisKA"/>
    <property type="match status" value="1"/>
</dbReference>
<dbReference type="Gene3D" id="3.30.450.40">
    <property type="match status" value="2"/>
</dbReference>
<reference evidence="6 7" key="1">
    <citation type="submission" date="2021-02" db="EMBL/GenBank/DDBJ databases">
        <title>De Novo genome assembly of isolated myxobacteria.</title>
        <authorList>
            <person name="Stevens D.C."/>
        </authorList>
    </citation>
    <scope>NUCLEOTIDE SEQUENCE [LARGE SCALE GENOMIC DNA]</scope>
    <source>
        <strain evidence="6 7">SCHIC003</strain>
    </source>
</reference>
<sequence>MAFTGEGEMWQSPGTEGLREIHRGRRYVVLRTWGQDGVPLVIKQVRQGPLAAGSAAMLRHEYTLLREMRDTVPHISRARWLEDLPPRLPVLALEDSGPHNLQGWQHRRPVEVEIFMELALQVTGILAGLHHQHVIHRDINPTNLVMSPDGRHLTLVDFDLATRVSGLAPSGGMPAELQWVLPYIAPEQTGRMNRPIDHRADLYSLGATFYELLTGLPPFTSSDPVELVHAHLARAPVPPTFVNPTVPRVIANIVLKLLAKMPEERYQSADSLLADLQEVRRRQAQHAPEDFELGRLDLARLLSLPERLYGREPLQAELRAARERVRRGTSERVLLSGAAGIGKSALVHDLSRDAAPGDRLLTGKFNQLQGNVPYSAFVQAFQGLIRELMEEPPEARDVWRQRLLGALGPHARVITDVIPALEELLGPQPLPPRLGPVEAAARFHLLFQSFVQALATPRHALVLFLDDLQWADPGSLQLLKSLCGDPGSLHLLFIVAWRPQELGPEPLLPRVLRTLDEEGAIPTRAFELAPLDDAAITALCADTFRRQPEDVAPLARLLLRKTAGNPLFLTRLLRMLHGSGLLSFDWEHGTWTWELERLERVEATENVVELMLHAIRRLPGRVQHVLKVAACLGDRVELRVLSALVGARDEDAASALWTLLREGLLIPENEPPHPRTPPDASSPQEAVYRFAHDRVRQAAYSLLTEDQRAELHRAAGQWLLRGARGEVLEERLFSVVDHLYRGLEKSRDVAERQALAELLFRAGLKAKAASAFGAALVYLTRGLSLLPPTEWPRRHEQLFQVHKEAAECAYLSGNGRQAEELLHTAHEHAASAPRKVDLYVLQVLAHLLNGHYAEAVRAGQEGLRLFGMELPEEGYTQALSAELGNVEHQLRGRAVEELLNAPPMEDPRHLACVQLLSELVTPAYFVDPDLYAYLNTRALALTLEHGNSRWAPSVYAYHGTLLASRGDAARAESFCHLGISLARRMGDSRQECRALVTLTLNINHWRAPLRTNLSLLRRAITTGLASGDLQYTSYALANVVTTELAMGTELVRILGSIDTSLSFARRSGVQVMADVSVLYRQAIRALQGRTHQLARLDDDDFVEKDFLASGQMAHTSLYLRSLLRLFVAYVLGDLDEAARMSREVLPYVHFAQGFFRNVDFNVLTSLTLLARATRLPQEQDVALATVEENQRQLGAWAGLCPENFRHKHQLVAAEMARVEGRYLEAMGLYDSAIDGAHLQGFLHDEAIANELAGRFHQQLGHKRFATLHLRAAMDCFTRWGAQAKVTLLEEEFPELKSVVDRPWTEPGVTHTNLGAPGASLDLLTLLKASETLMGEVVLDRLLEKLMAVCFEAAGATRGALVLEEEGTLQVRAVGAISEPVSLEHTPLSESTQVPVSLLEHACRTGETLVLADAAHQGRFIQDAYVVRRAVKSALAIPIQRHGKTAGVLYLENDLATRAFTPERMGLLRTLSSQIAISLENSRLFEQLHIEVKERRRAEEAVRFLADSGLALAESLDLEKTLAQATRLVVPFLADWCTFSVVDRGDELRMLAAVHVDPEKDHLLHELYEKYPIGCTSPPAIVHVLRTGQPFLRADVPQSVLREHGHGHDYVERMRELNPRAAMHVPLIARGKILGVATFVSSTPGRRYGQVDLDLAQELARRVAVCIDNARLYRESQDSIRLRDEFLSVASHELNTPLTSLRLMVQTLLRHMPPELPPLAVRSLRTLDKQSAKLTTLVEEMLDISHLQAGRLDLNLSLVDLADVIDTVARLLREPLQRAHCELELQVEGPLVGHWDATRLQQVLVHLVSNALKFGPGKPITLRAWADDGVRVHVSVRDQGIGISADQLPHIFERFERAVSVRAYGGLGLGLHLAREIVTALGGSIRVESTPGVGSTFTLTLPT</sequence>
<dbReference type="Pfam" id="PF13185">
    <property type="entry name" value="GAF_2"/>
    <property type="match status" value="1"/>
</dbReference>
<dbReference type="Pfam" id="PF13191">
    <property type="entry name" value="AAA_16"/>
    <property type="match status" value="1"/>
</dbReference>
<dbReference type="InterPro" id="IPR036890">
    <property type="entry name" value="HATPase_C_sf"/>
</dbReference>
<evidence type="ECO:0000313" key="7">
    <source>
        <dbReference type="Proteomes" id="UP000663090"/>
    </source>
</evidence>
<dbReference type="Proteomes" id="UP000663090">
    <property type="component" value="Chromosome"/>
</dbReference>
<dbReference type="InterPro" id="IPR053159">
    <property type="entry name" value="Hybrid_Histidine_Kinase"/>
</dbReference>
<evidence type="ECO:0000313" key="6">
    <source>
        <dbReference type="EMBL" id="QSQ12328.1"/>
    </source>
</evidence>
<dbReference type="Gene3D" id="1.10.287.130">
    <property type="match status" value="1"/>
</dbReference>
<dbReference type="InterPro" id="IPR041664">
    <property type="entry name" value="AAA_16"/>
</dbReference>
<evidence type="ECO:0000259" key="5">
    <source>
        <dbReference type="PROSITE" id="PS50109"/>
    </source>
</evidence>
<dbReference type="InterPro" id="IPR036097">
    <property type="entry name" value="HisK_dim/P_sf"/>
</dbReference>
<dbReference type="Gene3D" id="3.30.565.10">
    <property type="entry name" value="Histidine kinase-like ATPase, C-terminal domain"/>
    <property type="match status" value="1"/>
</dbReference>
<proteinExistence type="predicted"/>
<dbReference type="Gene3D" id="1.10.510.10">
    <property type="entry name" value="Transferase(Phosphotransferase) domain 1"/>
    <property type="match status" value="1"/>
</dbReference>
<dbReference type="CDD" id="cd00082">
    <property type="entry name" value="HisKA"/>
    <property type="match status" value="1"/>
</dbReference>
<dbReference type="RefSeq" id="WP_206714057.1">
    <property type="nucleotide sequence ID" value="NZ_CP071091.1"/>
</dbReference>
<dbReference type="InterPro" id="IPR003594">
    <property type="entry name" value="HATPase_dom"/>
</dbReference>
<protein>
    <recommendedName>
        <fullName evidence="2">histidine kinase</fullName>
        <ecNumber evidence="2">2.7.13.3</ecNumber>
    </recommendedName>
</protein>
<dbReference type="Pfam" id="PF02518">
    <property type="entry name" value="HATPase_c"/>
    <property type="match status" value="1"/>
</dbReference>
<dbReference type="Pfam" id="PF00512">
    <property type="entry name" value="HisKA"/>
    <property type="match status" value="1"/>
</dbReference>
<dbReference type="InterPro" id="IPR000719">
    <property type="entry name" value="Prot_kinase_dom"/>
</dbReference>
<comment type="catalytic activity">
    <reaction evidence="1">
        <text>ATP + protein L-histidine = ADP + protein N-phospho-L-histidine.</text>
        <dbReference type="EC" id="2.7.13.3"/>
    </reaction>
</comment>